<dbReference type="EMBL" id="CP012154">
    <property type="protein sequence ID" value="AKS40674.1"/>
    <property type="molecule type" value="Genomic_DNA"/>
</dbReference>
<evidence type="ECO:0000313" key="2">
    <source>
        <dbReference type="EMBL" id="AKS40674.1"/>
    </source>
</evidence>
<evidence type="ECO:0000256" key="1">
    <source>
        <dbReference type="SAM" id="MobiDB-lite"/>
    </source>
</evidence>
<name>A0A0K0XSI6_9GAMM</name>
<protein>
    <submittedName>
        <fullName evidence="2">Uncharacterized protein</fullName>
    </submittedName>
</protein>
<dbReference type="Proteomes" id="UP000066624">
    <property type="component" value="Chromosome"/>
</dbReference>
<organism evidence="2 3">
    <name type="scientific">Wenzhouxiangella marina</name>
    <dbReference type="NCBI Taxonomy" id="1579979"/>
    <lineage>
        <taxon>Bacteria</taxon>
        <taxon>Pseudomonadati</taxon>
        <taxon>Pseudomonadota</taxon>
        <taxon>Gammaproteobacteria</taxon>
        <taxon>Chromatiales</taxon>
        <taxon>Wenzhouxiangellaceae</taxon>
        <taxon>Wenzhouxiangella</taxon>
    </lineage>
</organism>
<feature type="region of interest" description="Disordered" evidence="1">
    <location>
        <begin position="125"/>
        <end position="167"/>
    </location>
</feature>
<dbReference type="AlphaFoldDB" id="A0A0K0XSI6"/>
<dbReference type="KEGG" id="wma:WM2015_287"/>
<accession>A0A0K0XSI6</accession>
<reference evidence="2 3" key="1">
    <citation type="submission" date="2015-07" db="EMBL/GenBank/DDBJ databases">
        <authorList>
            <person name="Noorani M."/>
        </authorList>
    </citation>
    <scope>NUCLEOTIDE SEQUENCE [LARGE SCALE GENOMIC DNA]</scope>
    <source>
        <strain evidence="2 3">KCTC 42284</strain>
    </source>
</reference>
<sequence>MSTRSGIVESTQRGLRSVSCAGRDIRASGFRWGLQHLAVELLEMVGAWTVGDVAPTYRGLRSGLVDRGFGNGIRQSGLPSFGIEPNVGRPSADRRRSAVGCRPGAPMAGETWQLRLGLPIRTTLIRSPSSRSAPRGRRSISQPSPQTRRRNRAALAKNPTQAYCSHRRPPYSRWFPNTLRPMSTRSGIVESTQRGLRSVSCAGRDIRASDVRWGLQHLAVELLEMVGAWTVGDVDSGPDLPQASIGRCRSWVWQRHP</sequence>
<gene>
    <name evidence="2" type="ORF">WM2015_287</name>
</gene>
<proteinExistence type="predicted"/>
<feature type="region of interest" description="Disordered" evidence="1">
    <location>
        <begin position="80"/>
        <end position="104"/>
    </location>
</feature>
<evidence type="ECO:0000313" key="3">
    <source>
        <dbReference type="Proteomes" id="UP000066624"/>
    </source>
</evidence>
<keyword evidence="3" id="KW-1185">Reference proteome</keyword>